<dbReference type="Proteomes" id="UP000474175">
    <property type="component" value="Unassembled WGS sequence"/>
</dbReference>
<evidence type="ECO:0000256" key="8">
    <source>
        <dbReference type="ARBA" id="ARBA00023077"/>
    </source>
</evidence>
<comment type="subcellular location">
    <subcellularLocation>
        <location evidence="1 12">Cell outer membrane</location>
        <topology evidence="1 12">Multi-pass membrane protein</topology>
    </subcellularLocation>
</comment>
<dbReference type="PANTHER" id="PTHR30069">
    <property type="entry name" value="TONB-DEPENDENT OUTER MEMBRANE RECEPTOR"/>
    <property type="match status" value="1"/>
</dbReference>
<keyword evidence="6 14" id="KW-0732">Signal</keyword>
<evidence type="ECO:0000259" key="15">
    <source>
        <dbReference type="SMART" id="SM00965"/>
    </source>
</evidence>
<feature type="domain" description="Secretin/TonB short N-terminal" evidence="15">
    <location>
        <begin position="62"/>
        <end position="112"/>
    </location>
</feature>
<dbReference type="Pfam" id="PF07715">
    <property type="entry name" value="Plug"/>
    <property type="match status" value="1"/>
</dbReference>
<keyword evidence="2 12" id="KW-0813">Transport</keyword>
<evidence type="ECO:0000256" key="9">
    <source>
        <dbReference type="ARBA" id="ARBA00023136"/>
    </source>
</evidence>
<dbReference type="InterPro" id="IPR039426">
    <property type="entry name" value="TonB-dep_rcpt-like"/>
</dbReference>
<dbReference type="InterPro" id="IPR023996">
    <property type="entry name" value="TonB-dep_OMP_SusC/RagA"/>
</dbReference>
<dbReference type="GO" id="GO:0009279">
    <property type="term" value="C:cell outer membrane"/>
    <property type="evidence" value="ECO:0007669"/>
    <property type="project" value="UniProtKB-SubCell"/>
</dbReference>
<evidence type="ECO:0000256" key="6">
    <source>
        <dbReference type="ARBA" id="ARBA00022729"/>
    </source>
</evidence>
<keyword evidence="11 12" id="KW-0998">Cell outer membrane</keyword>
<keyword evidence="17" id="KW-1185">Reference proteome</keyword>
<reference evidence="16 17" key="1">
    <citation type="submission" date="2020-02" db="EMBL/GenBank/DDBJ databases">
        <title>Draft genome sequence of two Spirosoma agri KCTC 52727 and Spirosoma terrae KCTC 52035.</title>
        <authorList>
            <person name="Rojas J."/>
            <person name="Ambika Manirajan B."/>
            <person name="Suarez C."/>
            <person name="Ratering S."/>
            <person name="Schnell S."/>
        </authorList>
    </citation>
    <scope>NUCLEOTIDE SEQUENCE [LARGE SCALE GENOMIC DNA]</scope>
    <source>
        <strain evidence="16 17">KCTC 52035</strain>
    </source>
</reference>
<evidence type="ECO:0000256" key="10">
    <source>
        <dbReference type="ARBA" id="ARBA00023170"/>
    </source>
</evidence>
<evidence type="ECO:0000256" key="13">
    <source>
        <dbReference type="RuleBase" id="RU003357"/>
    </source>
</evidence>
<dbReference type="InterPro" id="IPR037066">
    <property type="entry name" value="Plug_dom_sf"/>
</dbReference>
<evidence type="ECO:0000256" key="3">
    <source>
        <dbReference type="ARBA" id="ARBA00022452"/>
    </source>
</evidence>
<dbReference type="InterPro" id="IPR000531">
    <property type="entry name" value="Beta-barrel_TonB"/>
</dbReference>
<evidence type="ECO:0000256" key="11">
    <source>
        <dbReference type="ARBA" id="ARBA00023237"/>
    </source>
</evidence>
<sequence>MNKLYLSPRQVGQRLLLAGFLMAQWPHAAQAGPTKPDQVVTVQLVNVTLRQALQQLEKQTSKQFVYGPSLPLNQIVTVRASKQKLSAVLTDLLRPYGISYELVNNHIVLRQASVTPTSPSVQSQITVTGTVADQQTGEVLPGASIVVKGQNVGSVTNAEGKFTISVPDENATLVVSYIGYESVEVKVGGRSQLSITLTQSAKQLNEMVVVGYGSQQKRDVLGAIATVPTKEIGSRNYNTAADVLQGTLPGVTVVNEGGDPTANPTIKIRGIGSLNDESPLLVVDGVIYPGTLSSINPNDIQSISVLKDASAAIYGARASAGVILVTTKKGSSGQMRVNVNYQQGVQQVAKTLKSLDAAGFADAMNTATDNAGLPRIAAFDPTRNPIARTTKTDWMNEIFQTGSIYNIDASVSGGTEKSTFFLSGGYRKNEGIMLNTFSDRYTLRLNSSHQLTKRVKIGENLAYNVNNGQTGNTTSAYTGAILTAIFYPPNATIYREDGSGRFGGVPADFAGSYGDLINPVAYLKRLDNRNPVSNLFVNPYLEWQIIDGLTFRSNWGITQIKNNKKQFNVRITEPGKIFDFNELYQSSYESNDQLNEQTLNYKRSFGSKHNVDALLGYTFQKTKIETFGIRGTGFSNEDPSQRYLANAKEIFYDANNTYFIERGLESFVGRVNYSYNDKYLLSAIVRRDGTSKLLSTNRWEWYPSISAGWQIGDEAFLKNVNWLTNLKLRASWGRIGNLAGLGDYAYSIPLVQTLSLIGSDPTINFGYAERALSNSNLRWETSTQTNIGLDFGLLRNQLIGTIDVFSKQNRNMLFQEQLPGVAGAPGGRTINAGSTENRGIELGLTYQRNFGSVKFDVTANVSFLKNQVTALPPGQDLQPTGSTVRSLPNSNFHIVGQPFGAFYGYRTNGLFQSDEEAAAYVNSTGTRYQANAKAGDFRFVDTNGDGKIDDSDRVVLGSILPTKTFSLNSNVGYKGFDLNVFFQGSAGNKVFNSVKNLALNPDAYPGYNMLEEVKNAWSPTNPGGTIPRLRAGSDPNNNFGRISDFYLEDGSYLRLKSLTIGYTLPRTFTKVVGARIYLTGQNLFTVTKYSGMDPEVGINSFGLDVAKYPLARVYMIGANISF</sequence>
<dbReference type="GO" id="GO:0015344">
    <property type="term" value="F:siderophore uptake transmembrane transporter activity"/>
    <property type="evidence" value="ECO:0007669"/>
    <property type="project" value="TreeGrafter"/>
</dbReference>
<keyword evidence="5 12" id="KW-0812">Transmembrane</keyword>
<evidence type="ECO:0000313" key="16">
    <source>
        <dbReference type="EMBL" id="NDU97523.1"/>
    </source>
</evidence>
<proteinExistence type="inferred from homology"/>
<evidence type="ECO:0000313" key="17">
    <source>
        <dbReference type="Proteomes" id="UP000474175"/>
    </source>
</evidence>
<dbReference type="SUPFAM" id="SSF56935">
    <property type="entry name" value="Porins"/>
    <property type="match status" value="1"/>
</dbReference>
<keyword evidence="3 12" id="KW-1134">Transmembrane beta strand</keyword>
<accession>A0A6L9LF72</accession>
<dbReference type="EMBL" id="JAAFZH010000011">
    <property type="protein sequence ID" value="NDU97523.1"/>
    <property type="molecule type" value="Genomic_DNA"/>
</dbReference>
<dbReference type="InterPro" id="IPR036942">
    <property type="entry name" value="Beta-barrel_TonB_sf"/>
</dbReference>
<dbReference type="PANTHER" id="PTHR30069:SF29">
    <property type="entry name" value="HEMOGLOBIN AND HEMOGLOBIN-HAPTOGLOBIN-BINDING PROTEIN 1-RELATED"/>
    <property type="match status" value="1"/>
</dbReference>
<keyword evidence="8 13" id="KW-0798">TonB box</keyword>
<comment type="caution">
    <text evidence="16">The sequence shown here is derived from an EMBL/GenBank/DDBJ whole genome shotgun (WGS) entry which is preliminary data.</text>
</comment>
<evidence type="ECO:0000256" key="5">
    <source>
        <dbReference type="ARBA" id="ARBA00022692"/>
    </source>
</evidence>
<feature type="chain" id="PRO_5026873045" evidence="14">
    <location>
        <begin position="32"/>
        <end position="1122"/>
    </location>
</feature>
<gene>
    <name evidence="16" type="ORF">GK108_21750</name>
</gene>
<evidence type="ECO:0000256" key="1">
    <source>
        <dbReference type="ARBA" id="ARBA00004571"/>
    </source>
</evidence>
<protein>
    <submittedName>
        <fullName evidence="16">TonB-dependent receptor</fullName>
    </submittedName>
</protein>
<dbReference type="SMART" id="SM00965">
    <property type="entry name" value="STN"/>
    <property type="match status" value="1"/>
</dbReference>
<feature type="signal peptide" evidence="14">
    <location>
        <begin position="1"/>
        <end position="31"/>
    </location>
</feature>
<evidence type="ECO:0000256" key="7">
    <source>
        <dbReference type="ARBA" id="ARBA00023004"/>
    </source>
</evidence>
<dbReference type="InterPro" id="IPR011662">
    <property type="entry name" value="Secretin/TonB_short_N"/>
</dbReference>
<keyword evidence="4" id="KW-0410">Iron transport</keyword>
<name>A0A6L9LF72_9BACT</name>
<dbReference type="Pfam" id="PF00593">
    <property type="entry name" value="TonB_dep_Rec_b-barrel"/>
    <property type="match status" value="1"/>
</dbReference>
<dbReference type="Gene3D" id="2.60.40.1120">
    <property type="entry name" value="Carboxypeptidase-like, regulatory domain"/>
    <property type="match status" value="1"/>
</dbReference>
<dbReference type="GO" id="GO:0044718">
    <property type="term" value="P:siderophore transmembrane transport"/>
    <property type="evidence" value="ECO:0007669"/>
    <property type="project" value="TreeGrafter"/>
</dbReference>
<organism evidence="16 17">
    <name type="scientific">Spirosoma terrae</name>
    <dbReference type="NCBI Taxonomy" id="1968276"/>
    <lineage>
        <taxon>Bacteria</taxon>
        <taxon>Pseudomonadati</taxon>
        <taxon>Bacteroidota</taxon>
        <taxon>Cytophagia</taxon>
        <taxon>Cytophagales</taxon>
        <taxon>Cytophagaceae</taxon>
        <taxon>Spirosoma</taxon>
    </lineage>
</organism>
<keyword evidence="4" id="KW-0406">Ion transport</keyword>
<evidence type="ECO:0000256" key="2">
    <source>
        <dbReference type="ARBA" id="ARBA00022448"/>
    </source>
</evidence>
<comment type="similarity">
    <text evidence="12 13">Belongs to the TonB-dependent receptor family.</text>
</comment>
<dbReference type="InterPro" id="IPR023997">
    <property type="entry name" value="TonB-dep_OMP_SusC/RagA_CS"/>
</dbReference>
<dbReference type="InterPro" id="IPR012910">
    <property type="entry name" value="Plug_dom"/>
</dbReference>
<dbReference type="SUPFAM" id="SSF49464">
    <property type="entry name" value="Carboxypeptidase regulatory domain-like"/>
    <property type="match status" value="1"/>
</dbReference>
<evidence type="ECO:0000256" key="4">
    <source>
        <dbReference type="ARBA" id="ARBA00022496"/>
    </source>
</evidence>
<dbReference type="Gene3D" id="2.40.170.20">
    <property type="entry name" value="TonB-dependent receptor, beta-barrel domain"/>
    <property type="match status" value="1"/>
</dbReference>
<evidence type="ECO:0000256" key="12">
    <source>
        <dbReference type="PROSITE-ProRule" id="PRU01360"/>
    </source>
</evidence>
<dbReference type="Pfam" id="PF07660">
    <property type="entry name" value="STN"/>
    <property type="match status" value="1"/>
</dbReference>
<dbReference type="Pfam" id="PF13715">
    <property type="entry name" value="CarbopepD_reg_2"/>
    <property type="match status" value="1"/>
</dbReference>
<keyword evidence="9 12" id="KW-0472">Membrane</keyword>
<dbReference type="AlphaFoldDB" id="A0A6L9LF72"/>
<dbReference type="RefSeq" id="WP_163953037.1">
    <property type="nucleotide sequence ID" value="NZ_JAAFZH010000011.1"/>
</dbReference>
<dbReference type="Gene3D" id="2.170.130.10">
    <property type="entry name" value="TonB-dependent receptor, plug domain"/>
    <property type="match status" value="1"/>
</dbReference>
<dbReference type="PROSITE" id="PS52016">
    <property type="entry name" value="TONB_DEPENDENT_REC_3"/>
    <property type="match status" value="1"/>
</dbReference>
<dbReference type="NCBIfam" id="TIGR04057">
    <property type="entry name" value="SusC_RagA_signa"/>
    <property type="match status" value="1"/>
</dbReference>
<keyword evidence="7" id="KW-0408">Iron</keyword>
<dbReference type="NCBIfam" id="TIGR04056">
    <property type="entry name" value="OMP_RagA_SusC"/>
    <property type="match status" value="1"/>
</dbReference>
<dbReference type="InterPro" id="IPR008969">
    <property type="entry name" value="CarboxyPept-like_regulatory"/>
</dbReference>
<evidence type="ECO:0000256" key="14">
    <source>
        <dbReference type="SAM" id="SignalP"/>
    </source>
</evidence>
<keyword evidence="10 16" id="KW-0675">Receptor</keyword>